<protein>
    <recommendedName>
        <fullName evidence="3">PASTA domain-containing protein</fullName>
    </recommendedName>
</protein>
<keyword evidence="2" id="KW-1185">Reference proteome</keyword>
<organism evidence="1 2">
    <name type="scientific">Paraconexibacter algicola</name>
    <dbReference type="NCBI Taxonomy" id="2133960"/>
    <lineage>
        <taxon>Bacteria</taxon>
        <taxon>Bacillati</taxon>
        <taxon>Actinomycetota</taxon>
        <taxon>Thermoleophilia</taxon>
        <taxon>Solirubrobacterales</taxon>
        <taxon>Paraconexibacteraceae</taxon>
        <taxon>Paraconexibacter</taxon>
    </lineage>
</organism>
<dbReference type="Proteomes" id="UP000240739">
    <property type="component" value="Unassembled WGS sequence"/>
</dbReference>
<dbReference type="Gene3D" id="3.30.10.20">
    <property type="match status" value="1"/>
</dbReference>
<proteinExistence type="predicted"/>
<comment type="caution">
    <text evidence="1">The sequence shown here is derived from an EMBL/GenBank/DDBJ whole genome shotgun (WGS) entry which is preliminary data.</text>
</comment>
<sequence length="70" mass="7656">MPAVQGKDHQLAQDTMQAAGLYLLDEEDATGQGRMLIIDRNWTVVEQRPAAGACVDADTTILLRSRKDGE</sequence>
<dbReference type="AlphaFoldDB" id="A0A2T4UNI6"/>
<dbReference type="EMBL" id="PYYB01000001">
    <property type="protein sequence ID" value="PTL60799.1"/>
    <property type="molecule type" value="Genomic_DNA"/>
</dbReference>
<gene>
    <name evidence="1" type="ORF">C7Y72_10645</name>
</gene>
<dbReference type="OrthoDB" id="4335972at2"/>
<evidence type="ECO:0000313" key="1">
    <source>
        <dbReference type="EMBL" id="PTL60799.1"/>
    </source>
</evidence>
<evidence type="ECO:0008006" key="3">
    <source>
        <dbReference type="Google" id="ProtNLM"/>
    </source>
</evidence>
<name>A0A2T4UNI6_9ACTN</name>
<reference evidence="1 2" key="1">
    <citation type="submission" date="2018-03" db="EMBL/GenBank/DDBJ databases">
        <title>Aquarubrobacter algicola gen. nov., sp. nov., a novel actinobacterium isolated from shallow eutrophic lake during the end of cyanobacterial harmful algal blooms.</title>
        <authorList>
            <person name="Chun S.J."/>
        </authorList>
    </citation>
    <scope>NUCLEOTIDE SEQUENCE [LARGE SCALE GENOMIC DNA]</scope>
    <source>
        <strain evidence="1 2">Seoho-28</strain>
    </source>
</reference>
<evidence type="ECO:0000313" key="2">
    <source>
        <dbReference type="Proteomes" id="UP000240739"/>
    </source>
</evidence>
<accession>A0A2T4UNI6</accession>